<evidence type="ECO:0000313" key="3">
    <source>
        <dbReference type="Proteomes" id="UP000478052"/>
    </source>
</evidence>
<dbReference type="InterPro" id="IPR000253">
    <property type="entry name" value="FHA_dom"/>
</dbReference>
<gene>
    <name evidence="2" type="ORF">FWK35_00018542</name>
</gene>
<sequence>MKNPVLEKFFTYDINKNSSKCNVVGCTKYISGKHASNLEKHIFALHKNECKDLTEAKLSKSGARIDNVQLHDKAMVSND</sequence>
<dbReference type="Proteomes" id="UP000478052">
    <property type="component" value="Unassembled WGS sequence"/>
</dbReference>
<evidence type="ECO:0000313" key="2">
    <source>
        <dbReference type="EMBL" id="KAF0718623.1"/>
    </source>
</evidence>
<evidence type="ECO:0000259" key="1">
    <source>
        <dbReference type="PROSITE" id="PS50006"/>
    </source>
</evidence>
<dbReference type="PROSITE" id="PS50006">
    <property type="entry name" value="FHA_DOMAIN"/>
    <property type="match status" value="1"/>
</dbReference>
<proteinExistence type="predicted"/>
<feature type="domain" description="FHA" evidence="1">
    <location>
        <begin position="12"/>
        <end position="70"/>
    </location>
</feature>
<accession>A0A6G0W1B2</accession>
<protein>
    <submittedName>
        <fullName evidence="2">Zinc finger BED domain-containing protein RICESLEEPER 1-like isoform X1</fullName>
    </submittedName>
</protein>
<organism evidence="2 3">
    <name type="scientific">Aphis craccivora</name>
    <name type="common">Cowpea aphid</name>
    <dbReference type="NCBI Taxonomy" id="307492"/>
    <lineage>
        <taxon>Eukaryota</taxon>
        <taxon>Metazoa</taxon>
        <taxon>Ecdysozoa</taxon>
        <taxon>Arthropoda</taxon>
        <taxon>Hexapoda</taxon>
        <taxon>Insecta</taxon>
        <taxon>Pterygota</taxon>
        <taxon>Neoptera</taxon>
        <taxon>Paraneoptera</taxon>
        <taxon>Hemiptera</taxon>
        <taxon>Sternorrhyncha</taxon>
        <taxon>Aphidomorpha</taxon>
        <taxon>Aphidoidea</taxon>
        <taxon>Aphididae</taxon>
        <taxon>Aphidini</taxon>
        <taxon>Aphis</taxon>
        <taxon>Aphis</taxon>
    </lineage>
</organism>
<name>A0A6G0W1B2_APHCR</name>
<keyword evidence="3" id="KW-1185">Reference proteome</keyword>
<comment type="caution">
    <text evidence="2">The sequence shown here is derived from an EMBL/GenBank/DDBJ whole genome shotgun (WGS) entry which is preliminary data.</text>
</comment>
<dbReference type="EMBL" id="VUJU01009658">
    <property type="protein sequence ID" value="KAF0718623.1"/>
    <property type="molecule type" value="Genomic_DNA"/>
</dbReference>
<dbReference type="AlphaFoldDB" id="A0A6G0W1B2"/>
<reference evidence="2 3" key="1">
    <citation type="submission" date="2019-08" db="EMBL/GenBank/DDBJ databases">
        <title>Whole genome of Aphis craccivora.</title>
        <authorList>
            <person name="Voronova N.V."/>
            <person name="Shulinski R.S."/>
            <person name="Bandarenka Y.V."/>
            <person name="Zhorov D.G."/>
            <person name="Warner D."/>
        </authorList>
    </citation>
    <scope>NUCLEOTIDE SEQUENCE [LARGE SCALE GENOMIC DNA]</scope>
    <source>
        <strain evidence="2">180601</strain>
        <tissue evidence="2">Whole Body</tissue>
    </source>
</reference>